<dbReference type="EMBL" id="JAAAJA010000983">
    <property type="protein sequence ID" value="KAG0248489.1"/>
    <property type="molecule type" value="Genomic_DNA"/>
</dbReference>
<protein>
    <recommendedName>
        <fullName evidence="3">F-box domain-containing protein</fullName>
    </recommendedName>
</protein>
<dbReference type="OrthoDB" id="2444110at2759"/>
<keyword evidence="2" id="KW-1185">Reference proteome</keyword>
<dbReference type="Gene3D" id="3.80.10.10">
    <property type="entry name" value="Ribonuclease Inhibitor"/>
    <property type="match status" value="1"/>
</dbReference>
<proteinExistence type="predicted"/>
<dbReference type="AlphaFoldDB" id="A0A9P6PMJ0"/>
<dbReference type="SUPFAM" id="SSF52047">
    <property type="entry name" value="RNI-like"/>
    <property type="match status" value="1"/>
</dbReference>
<name>A0A9P6PMJ0_9FUNG</name>
<dbReference type="InterPro" id="IPR032675">
    <property type="entry name" value="LRR_dom_sf"/>
</dbReference>
<evidence type="ECO:0000313" key="1">
    <source>
        <dbReference type="EMBL" id="KAG0248489.1"/>
    </source>
</evidence>
<dbReference type="Proteomes" id="UP000726737">
    <property type="component" value="Unassembled WGS sequence"/>
</dbReference>
<organism evidence="1 2">
    <name type="scientific">Mortierella polycephala</name>
    <dbReference type="NCBI Taxonomy" id="41804"/>
    <lineage>
        <taxon>Eukaryota</taxon>
        <taxon>Fungi</taxon>
        <taxon>Fungi incertae sedis</taxon>
        <taxon>Mucoromycota</taxon>
        <taxon>Mortierellomycotina</taxon>
        <taxon>Mortierellomycetes</taxon>
        <taxon>Mortierellales</taxon>
        <taxon>Mortierellaceae</taxon>
        <taxon>Mortierella</taxon>
    </lineage>
</organism>
<reference evidence="1" key="1">
    <citation type="journal article" date="2020" name="Fungal Divers.">
        <title>Resolving the Mortierellaceae phylogeny through synthesis of multi-gene phylogenetics and phylogenomics.</title>
        <authorList>
            <person name="Vandepol N."/>
            <person name="Liber J."/>
            <person name="Desiro A."/>
            <person name="Na H."/>
            <person name="Kennedy M."/>
            <person name="Barry K."/>
            <person name="Grigoriev I.V."/>
            <person name="Miller A.N."/>
            <person name="O'Donnell K."/>
            <person name="Stajich J.E."/>
            <person name="Bonito G."/>
        </authorList>
    </citation>
    <scope>NUCLEOTIDE SEQUENCE</scope>
    <source>
        <strain evidence="1">KOD948</strain>
    </source>
</reference>
<sequence>MAMDLPETPGMIAHHLGKSDLLSCIRVSKAWKTKFEPELWRSFTLQQQYDHHEPTIELLENKAHLIRNLTLRFFIPAQHEIFFNQCSNLNHLRIEFSLDPQLEPTDKSWLLLTHLLQPGLRSVVLAPNEAMHVSIKFLFALSRFTRLTTFDVRNLVLDNKATALAFVNATAPSVRQLVVTNVSFPRGFVFPQGLVFSEATSLTMINLKTHGVAHQFEWLKRCPNLKSIKWEGEDKTPIGRFCKEIPTACRKLTDLNLWKRFSDDEIARVLDAMPKVERLTMGGAPFGQRSIAALRRHLPTLVDIDFHSCPSVTSPMVQEILSSCPNLLSIKASKLLYADAITRPWVCKMLRHFDVGLAMWGANFVWKKEYSTSAQQKFYERLAELTDLEHLSICDADTYTTDTRYMVQFSCDAGVHLLAHLKKLRFFSCKVLLVGTMLRRDIGLLRWMLEHWKNLKVFEGSLFGFATNRKAYYVDPETEITMDWLKYKVHGLMDKHEMQFVDYMMTFPEGMIEEWNCEDFRDTPFDEDNDCTFDAYRFDSFPIYWHYNARWHRSRRSNRSRRRRRRREPVYVDYDAYCDAAYESNAHM</sequence>
<gene>
    <name evidence="1" type="ORF">BG011_010220</name>
</gene>
<accession>A0A9P6PMJ0</accession>
<evidence type="ECO:0008006" key="3">
    <source>
        <dbReference type="Google" id="ProtNLM"/>
    </source>
</evidence>
<comment type="caution">
    <text evidence="1">The sequence shown here is derived from an EMBL/GenBank/DDBJ whole genome shotgun (WGS) entry which is preliminary data.</text>
</comment>
<evidence type="ECO:0000313" key="2">
    <source>
        <dbReference type="Proteomes" id="UP000726737"/>
    </source>
</evidence>